<comment type="caution">
    <text evidence="1">The sequence shown here is derived from an EMBL/GenBank/DDBJ whole genome shotgun (WGS) entry which is preliminary data.</text>
</comment>
<dbReference type="AlphaFoldDB" id="X0SXK6"/>
<sequence>LKQDAIGVYFGDVVIFGQADEAHNPSTLAS</sequence>
<protein>
    <submittedName>
        <fullName evidence="1">Uncharacterized protein</fullName>
    </submittedName>
</protein>
<dbReference type="EMBL" id="BARS01018806">
    <property type="protein sequence ID" value="GAF85938.1"/>
    <property type="molecule type" value="Genomic_DNA"/>
</dbReference>
<organism evidence="1">
    <name type="scientific">marine sediment metagenome</name>
    <dbReference type="NCBI Taxonomy" id="412755"/>
    <lineage>
        <taxon>unclassified sequences</taxon>
        <taxon>metagenomes</taxon>
        <taxon>ecological metagenomes</taxon>
    </lineage>
</organism>
<proteinExistence type="predicted"/>
<gene>
    <name evidence="1" type="ORF">S01H1_30545</name>
</gene>
<accession>X0SXK6</accession>
<feature type="non-terminal residue" evidence="1">
    <location>
        <position position="1"/>
    </location>
</feature>
<name>X0SXK6_9ZZZZ</name>
<evidence type="ECO:0000313" key="1">
    <source>
        <dbReference type="EMBL" id="GAF85938.1"/>
    </source>
</evidence>
<reference evidence="1" key="1">
    <citation type="journal article" date="2014" name="Front. Microbiol.">
        <title>High frequency of phylogenetically diverse reductive dehalogenase-homologous genes in deep subseafloor sedimentary metagenomes.</title>
        <authorList>
            <person name="Kawai M."/>
            <person name="Futagami T."/>
            <person name="Toyoda A."/>
            <person name="Takaki Y."/>
            <person name="Nishi S."/>
            <person name="Hori S."/>
            <person name="Arai W."/>
            <person name="Tsubouchi T."/>
            <person name="Morono Y."/>
            <person name="Uchiyama I."/>
            <person name="Ito T."/>
            <person name="Fujiyama A."/>
            <person name="Inagaki F."/>
            <person name="Takami H."/>
        </authorList>
    </citation>
    <scope>NUCLEOTIDE SEQUENCE</scope>
    <source>
        <strain evidence="1">Expedition CK06-06</strain>
    </source>
</reference>